<accession>A0A7X2NIT4</accession>
<gene>
    <name evidence="6" type="ORF">FYJ39_03605</name>
</gene>
<protein>
    <submittedName>
        <fullName evidence="6">Patatin-like phospholipase family protein</fullName>
    </submittedName>
</protein>
<evidence type="ECO:0000259" key="5">
    <source>
        <dbReference type="PROSITE" id="PS51635"/>
    </source>
</evidence>
<feature type="short sequence motif" description="DGA/G" evidence="4">
    <location>
        <begin position="193"/>
        <end position="195"/>
    </location>
</feature>
<dbReference type="Gene3D" id="3.40.1090.10">
    <property type="entry name" value="Cytosolic phospholipase A2 catalytic domain"/>
    <property type="match status" value="2"/>
</dbReference>
<dbReference type="InterPro" id="IPR002641">
    <property type="entry name" value="PNPLA_dom"/>
</dbReference>
<dbReference type="Proteomes" id="UP000429958">
    <property type="component" value="Unassembled WGS sequence"/>
</dbReference>
<dbReference type="InterPro" id="IPR050301">
    <property type="entry name" value="NTE"/>
</dbReference>
<evidence type="ECO:0000313" key="7">
    <source>
        <dbReference type="Proteomes" id="UP000429958"/>
    </source>
</evidence>
<keyword evidence="1 4" id="KW-0378">Hydrolase</keyword>
<dbReference type="PANTHER" id="PTHR14226:SF57">
    <property type="entry name" value="BLR7027 PROTEIN"/>
    <property type="match status" value="1"/>
</dbReference>
<keyword evidence="2 4" id="KW-0442">Lipid degradation</keyword>
<comment type="caution">
    <text evidence="6">The sequence shown here is derived from an EMBL/GenBank/DDBJ whole genome shotgun (WGS) entry which is preliminary data.</text>
</comment>
<dbReference type="SUPFAM" id="SSF52151">
    <property type="entry name" value="FabD/lysophospholipase-like"/>
    <property type="match status" value="1"/>
</dbReference>
<keyword evidence="7" id="KW-1185">Reference proteome</keyword>
<proteinExistence type="predicted"/>
<evidence type="ECO:0000313" key="6">
    <source>
        <dbReference type="EMBL" id="MSS35687.1"/>
    </source>
</evidence>
<feature type="short sequence motif" description="GXSXG" evidence="4">
    <location>
        <begin position="47"/>
        <end position="51"/>
    </location>
</feature>
<dbReference type="GO" id="GO:0016042">
    <property type="term" value="P:lipid catabolic process"/>
    <property type="evidence" value="ECO:0007669"/>
    <property type="project" value="UniProtKB-UniRule"/>
</dbReference>
<name>A0A7X2NIT4_9CLOT</name>
<dbReference type="PROSITE" id="PS51635">
    <property type="entry name" value="PNPLA"/>
    <property type="match status" value="1"/>
</dbReference>
<evidence type="ECO:0000256" key="2">
    <source>
        <dbReference type="ARBA" id="ARBA00022963"/>
    </source>
</evidence>
<organism evidence="6 7">
    <name type="scientific">Clostridium porci</name>
    <dbReference type="NCBI Taxonomy" id="2605778"/>
    <lineage>
        <taxon>Bacteria</taxon>
        <taxon>Bacillati</taxon>
        <taxon>Bacillota</taxon>
        <taxon>Clostridia</taxon>
        <taxon>Eubacteriales</taxon>
        <taxon>Clostridiaceae</taxon>
        <taxon>Clostridium</taxon>
    </lineage>
</organism>
<feature type="short sequence motif" description="GXGXXG" evidence="4">
    <location>
        <begin position="20"/>
        <end position="25"/>
    </location>
</feature>
<feature type="active site" description="Nucleophile" evidence="4">
    <location>
        <position position="49"/>
    </location>
</feature>
<dbReference type="CDD" id="cd07209">
    <property type="entry name" value="Pat_hypo_Ecoli_Z1214_like"/>
    <property type="match status" value="1"/>
</dbReference>
<feature type="active site" description="Proton acceptor" evidence="4">
    <location>
        <position position="193"/>
    </location>
</feature>
<dbReference type="PANTHER" id="PTHR14226">
    <property type="entry name" value="NEUROPATHY TARGET ESTERASE/SWISS CHEESE D.MELANOGASTER"/>
    <property type="match status" value="1"/>
</dbReference>
<sequence length="398" mass="45277">MLTMKMQLDLSKEYGLVLEGGGARGAYQVGAWKALWEAGVKIKGMAGTSVGALNGALICMDDFDKARQIWETISYSRVMDVDDQLMDQLMSFRLKSLPVVSLSEVIAGAKRILKDRGFDIAPLRSLIEEVVDEDSIRSSSRELYVVTYSLSDRQPLVVNVKEAPEGEIADMLMASAYLIGFRREKLGGKYYMDGGGINNVPADVLIEKGYKDIIILRIYGYGVDTERKLEVPEDVSLYHVAPRQELGGMLEFDRKRARRNMLLGYFDAQRMLYGLAGRSYYLDASEKEAYYFDKMMTEIHLLLTWLKPERADKGDLEAVQGGYRIYTEKVMPALAKELKLKPGWDYKDLYLSLLEALAKQFRISRFKIYTVEELLGLIYRKAGQDLLKERFLVLDRGF</sequence>
<evidence type="ECO:0000256" key="4">
    <source>
        <dbReference type="PROSITE-ProRule" id="PRU01161"/>
    </source>
</evidence>
<keyword evidence="3 4" id="KW-0443">Lipid metabolism</keyword>
<reference evidence="6 7" key="1">
    <citation type="submission" date="2019-08" db="EMBL/GenBank/DDBJ databases">
        <title>In-depth cultivation of the pig gut microbiome towards novel bacterial diversity and tailored functional studies.</title>
        <authorList>
            <person name="Wylensek D."/>
            <person name="Hitch T.C.A."/>
            <person name="Clavel T."/>
        </authorList>
    </citation>
    <scope>NUCLEOTIDE SEQUENCE [LARGE SCALE GENOMIC DNA]</scope>
    <source>
        <strain evidence="6 7">WCA-389-WT-23D1</strain>
    </source>
</reference>
<dbReference type="Pfam" id="PF01734">
    <property type="entry name" value="Patatin"/>
    <property type="match status" value="1"/>
</dbReference>
<dbReference type="EMBL" id="VUMD01000002">
    <property type="protein sequence ID" value="MSS35687.1"/>
    <property type="molecule type" value="Genomic_DNA"/>
</dbReference>
<dbReference type="AlphaFoldDB" id="A0A7X2NIT4"/>
<feature type="domain" description="PNPLA" evidence="5">
    <location>
        <begin position="16"/>
        <end position="206"/>
    </location>
</feature>
<evidence type="ECO:0000256" key="1">
    <source>
        <dbReference type="ARBA" id="ARBA00022801"/>
    </source>
</evidence>
<dbReference type="InterPro" id="IPR016035">
    <property type="entry name" value="Acyl_Trfase/lysoPLipase"/>
</dbReference>
<evidence type="ECO:0000256" key="3">
    <source>
        <dbReference type="ARBA" id="ARBA00023098"/>
    </source>
</evidence>
<dbReference type="GO" id="GO:0016787">
    <property type="term" value="F:hydrolase activity"/>
    <property type="evidence" value="ECO:0007669"/>
    <property type="project" value="UniProtKB-UniRule"/>
</dbReference>